<proteinExistence type="predicted"/>
<organism evidence="2 3">
    <name type="scientific">Aspergillus phoenicis ATCC 13157</name>
    <dbReference type="NCBI Taxonomy" id="1353007"/>
    <lineage>
        <taxon>Eukaryota</taxon>
        <taxon>Fungi</taxon>
        <taxon>Dikarya</taxon>
        <taxon>Ascomycota</taxon>
        <taxon>Pezizomycotina</taxon>
        <taxon>Eurotiomycetes</taxon>
        <taxon>Eurotiomycetidae</taxon>
        <taxon>Eurotiales</taxon>
        <taxon>Aspergillaceae</taxon>
        <taxon>Aspergillus</taxon>
    </lineage>
</organism>
<evidence type="ECO:0000256" key="1">
    <source>
        <dbReference type="SAM" id="Phobius"/>
    </source>
</evidence>
<feature type="transmembrane region" description="Helical" evidence="1">
    <location>
        <begin position="75"/>
        <end position="96"/>
    </location>
</feature>
<sequence>MYLGRYPDTPMVTLYKDTYYEGDCVRIPADYCLLLSRPVPARYVLSIKVPDGVRCYLMETPKVTVDESGCSFLQLVAWVYGLTVTVMLELRFWLYVSINWITSY</sequence>
<dbReference type="AlphaFoldDB" id="A0A370PBC2"/>
<keyword evidence="3" id="KW-1185">Reference proteome</keyword>
<evidence type="ECO:0000313" key="2">
    <source>
        <dbReference type="EMBL" id="RDK39495.1"/>
    </source>
</evidence>
<keyword evidence="1" id="KW-0812">Transmembrane</keyword>
<dbReference type="EMBL" id="KZ851861">
    <property type="protein sequence ID" value="RDK39495.1"/>
    <property type="molecule type" value="Genomic_DNA"/>
</dbReference>
<name>A0A370PBC2_ASPPH</name>
<accession>A0A370PBC2</accession>
<protein>
    <submittedName>
        <fullName evidence="2">Uncharacterized protein</fullName>
    </submittedName>
</protein>
<dbReference type="InterPro" id="IPR011024">
    <property type="entry name" value="G_crystallin-like"/>
</dbReference>
<dbReference type="SUPFAM" id="SSF49695">
    <property type="entry name" value="gamma-Crystallin-like"/>
    <property type="match status" value="1"/>
</dbReference>
<keyword evidence="1" id="KW-0472">Membrane</keyword>
<keyword evidence="1" id="KW-1133">Transmembrane helix</keyword>
<gene>
    <name evidence="2" type="ORF">M752DRAFT_269084</name>
</gene>
<reference evidence="2 3" key="1">
    <citation type="submission" date="2018-07" db="EMBL/GenBank/DDBJ databases">
        <title>Section-level genome sequencing of Aspergillus section Nigri to investigate inter- and intra-species variation.</title>
        <authorList>
            <consortium name="DOE Joint Genome Institute"/>
            <person name="Vesth T.C."/>
            <person name="Nybo J.L."/>
            <person name="Theobald S."/>
            <person name="Frisvad J.C."/>
            <person name="Larsen T.O."/>
            <person name="Nielsen K.F."/>
            <person name="Hoof J.B."/>
            <person name="Brandl J."/>
            <person name="Salamov A."/>
            <person name="Riley R."/>
            <person name="Gladden J.M."/>
            <person name="Phatale P."/>
            <person name="Nielsen M.T."/>
            <person name="Lyhne E.K."/>
            <person name="Kogle M.E."/>
            <person name="Strasser K."/>
            <person name="McDonnell E."/>
            <person name="Barry K."/>
            <person name="Clum A."/>
            <person name="Chen C."/>
            <person name="Nolan M."/>
            <person name="Sandor L."/>
            <person name="Kuo A."/>
            <person name="Lipzen A."/>
            <person name="Hainaut M."/>
            <person name="Drula E."/>
            <person name="Tsang A."/>
            <person name="Magnuson J.K."/>
            <person name="Henrissat B."/>
            <person name="Wiebenga A."/>
            <person name="Simmons B.A."/>
            <person name="Makela M.R."/>
            <person name="De vries R.P."/>
            <person name="Grigoriev I.V."/>
            <person name="Mortensen U.H."/>
            <person name="Baker S.E."/>
            <person name="Andersen M.R."/>
        </authorList>
    </citation>
    <scope>NUCLEOTIDE SEQUENCE [LARGE SCALE GENOMIC DNA]</scope>
    <source>
        <strain evidence="2 3">ATCC 13157</strain>
    </source>
</reference>
<dbReference type="Proteomes" id="UP000254937">
    <property type="component" value="Unassembled WGS sequence"/>
</dbReference>
<evidence type="ECO:0000313" key="3">
    <source>
        <dbReference type="Proteomes" id="UP000254937"/>
    </source>
</evidence>